<feature type="domain" description="Beta-lactamase-related" evidence="2">
    <location>
        <begin position="12"/>
        <end position="164"/>
    </location>
</feature>
<dbReference type="InterPro" id="IPR012338">
    <property type="entry name" value="Beta-lactam/transpept-like"/>
</dbReference>
<dbReference type="InterPro" id="IPR051478">
    <property type="entry name" value="Beta-lactamase-like_AB/R"/>
</dbReference>
<proteinExistence type="inferred from homology"/>
<evidence type="ECO:0000259" key="2">
    <source>
        <dbReference type="Pfam" id="PF00144"/>
    </source>
</evidence>
<evidence type="ECO:0000313" key="3">
    <source>
        <dbReference type="EMBL" id="SVE53956.1"/>
    </source>
</evidence>
<feature type="non-terminal residue" evidence="3">
    <location>
        <position position="164"/>
    </location>
</feature>
<dbReference type="AlphaFoldDB" id="A0A383EAT2"/>
<dbReference type="EMBL" id="UINC01224364">
    <property type="protein sequence ID" value="SVE53956.1"/>
    <property type="molecule type" value="Genomic_DNA"/>
</dbReference>
<protein>
    <recommendedName>
        <fullName evidence="2">Beta-lactamase-related domain-containing protein</fullName>
    </recommendedName>
</protein>
<sequence>MTLEQDTKSAVEALAQATRSRHGLPGLALGIVGEEGLLWSGGFGVVCLDGTDCPDENTVVRIASVTKTFTTTAILQLRDEGLLGLDDPLHQHIPEFGQVVERGGTVEEVTLRRLLTHRAGLVTESPVRGWGSLDFPSREEVLEALPRTEVVIPSDSAWKYSNLG</sequence>
<gene>
    <name evidence="3" type="ORF">METZ01_LOCUS506810</name>
</gene>
<accession>A0A383EAT2</accession>
<organism evidence="3">
    <name type="scientific">marine metagenome</name>
    <dbReference type="NCBI Taxonomy" id="408172"/>
    <lineage>
        <taxon>unclassified sequences</taxon>
        <taxon>metagenomes</taxon>
        <taxon>ecological metagenomes</taxon>
    </lineage>
</organism>
<evidence type="ECO:0000256" key="1">
    <source>
        <dbReference type="ARBA" id="ARBA00038473"/>
    </source>
</evidence>
<dbReference type="InterPro" id="IPR001466">
    <property type="entry name" value="Beta-lactam-related"/>
</dbReference>
<dbReference type="Pfam" id="PF00144">
    <property type="entry name" value="Beta-lactamase"/>
    <property type="match status" value="1"/>
</dbReference>
<dbReference type="SUPFAM" id="SSF56601">
    <property type="entry name" value="beta-lactamase/transpeptidase-like"/>
    <property type="match status" value="1"/>
</dbReference>
<dbReference type="PANTHER" id="PTHR22935:SF95">
    <property type="entry name" value="BETA-LACTAMASE-LIKE 1-RELATED"/>
    <property type="match status" value="1"/>
</dbReference>
<dbReference type="PANTHER" id="PTHR22935">
    <property type="entry name" value="PENICILLIN-BINDING PROTEIN"/>
    <property type="match status" value="1"/>
</dbReference>
<reference evidence="3" key="1">
    <citation type="submission" date="2018-05" db="EMBL/GenBank/DDBJ databases">
        <authorList>
            <person name="Lanie J.A."/>
            <person name="Ng W.-L."/>
            <person name="Kazmierczak K.M."/>
            <person name="Andrzejewski T.M."/>
            <person name="Davidsen T.M."/>
            <person name="Wayne K.J."/>
            <person name="Tettelin H."/>
            <person name="Glass J.I."/>
            <person name="Rusch D."/>
            <person name="Podicherti R."/>
            <person name="Tsui H.-C.T."/>
            <person name="Winkler M.E."/>
        </authorList>
    </citation>
    <scope>NUCLEOTIDE SEQUENCE</scope>
</reference>
<dbReference type="Gene3D" id="3.40.710.10">
    <property type="entry name" value="DD-peptidase/beta-lactamase superfamily"/>
    <property type="match status" value="1"/>
</dbReference>
<comment type="similarity">
    <text evidence="1">Belongs to the beta-lactamase family.</text>
</comment>
<name>A0A383EAT2_9ZZZZ</name>